<keyword evidence="1" id="KW-0472">Membrane</keyword>
<sequence length="164" mass="18822">MDELTLRWALLAWPLRSLAIAVLSGTLLVSVAWFALRPYQQQLGQLRLSQSEQQQQWVQLQSALQRLPHEAELQQNIQQVQRQLEQYASPLPLSALLAQRGAHLVQWSPETQPASFKLQLNWLQFQPLFAELAQSTAGLPTRWRIESQPEGLLIEAWLEDDDAH</sequence>
<dbReference type="Pfam" id="PF25319">
    <property type="entry name" value="HofO"/>
    <property type="match status" value="1"/>
</dbReference>
<feature type="domain" description="DNA utilization protein HofO C-terminal" evidence="2">
    <location>
        <begin position="94"/>
        <end position="162"/>
    </location>
</feature>
<organism evidence="3 4">
    <name type="scientific">Candidatus Pantoea multigeneris</name>
    <dbReference type="NCBI Taxonomy" id="2608357"/>
    <lineage>
        <taxon>Bacteria</taxon>
        <taxon>Pseudomonadati</taxon>
        <taxon>Pseudomonadota</taxon>
        <taxon>Gammaproteobacteria</taxon>
        <taxon>Enterobacterales</taxon>
        <taxon>Erwiniaceae</taxon>
        <taxon>Pantoea</taxon>
    </lineage>
</organism>
<comment type="caution">
    <text evidence="3">The sequence shown here is derived from an EMBL/GenBank/DDBJ whole genome shotgun (WGS) entry which is preliminary data.</text>
</comment>
<keyword evidence="4" id="KW-1185">Reference proteome</keyword>
<evidence type="ECO:0000313" key="4">
    <source>
        <dbReference type="Proteomes" id="UP001515683"/>
    </source>
</evidence>
<evidence type="ECO:0000313" key="3">
    <source>
        <dbReference type="EMBL" id="NIF24215.1"/>
    </source>
</evidence>
<keyword evidence="1" id="KW-0812">Transmembrane</keyword>
<dbReference type="RefSeq" id="WP_167018021.1">
    <property type="nucleotide sequence ID" value="NZ_VWXF01000013.1"/>
</dbReference>
<accession>A0ABX0RFS2</accession>
<evidence type="ECO:0000256" key="1">
    <source>
        <dbReference type="SAM" id="Phobius"/>
    </source>
</evidence>
<protein>
    <recommendedName>
        <fullName evidence="2">DNA utilization protein HofO C-terminal domain-containing protein</fullName>
    </recommendedName>
</protein>
<evidence type="ECO:0000259" key="2">
    <source>
        <dbReference type="Pfam" id="PF25319"/>
    </source>
</evidence>
<gene>
    <name evidence="3" type="ORF">F3J40_21830</name>
</gene>
<dbReference type="EMBL" id="VWXF01000013">
    <property type="protein sequence ID" value="NIF24215.1"/>
    <property type="molecule type" value="Genomic_DNA"/>
</dbReference>
<dbReference type="InterPro" id="IPR057522">
    <property type="entry name" value="HofO_C"/>
</dbReference>
<keyword evidence="1" id="KW-1133">Transmembrane helix</keyword>
<proteinExistence type="predicted"/>
<dbReference type="Proteomes" id="UP001515683">
    <property type="component" value="Unassembled WGS sequence"/>
</dbReference>
<reference evidence="3 4" key="1">
    <citation type="journal article" date="2019" name="bioRxiv">
        <title>Bacteria contribute to plant secondary compound degradation in a generalist herbivore system.</title>
        <authorList>
            <person name="Francoeur C.B."/>
            <person name="Khadempour L."/>
            <person name="Moreira-Soto R.D."/>
            <person name="Gotting K."/>
            <person name="Book A.J."/>
            <person name="Pinto-Tomas A.A."/>
            <person name="Keefover-Ring K."/>
            <person name="Currie C.R."/>
        </authorList>
    </citation>
    <scope>NUCLEOTIDE SEQUENCE [LARGE SCALE GENOMIC DNA]</scope>
    <source>
        <strain evidence="3">Acro-835</strain>
    </source>
</reference>
<name>A0ABX0RFS2_9GAMM</name>
<feature type="transmembrane region" description="Helical" evidence="1">
    <location>
        <begin position="15"/>
        <end position="36"/>
    </location>
</feature>